<proteinExistence type="predicted"/>
<gene>
    <name evidence="1" type="ORF">PSYICH_LOCUS6863</name>
</gene>
<evidence type="ECO:0000313" key="1">
    <source>
        <dbReference type="EMBL" id="CAH1106909.1"/>
    </source>
</evidence>
<evidence type="ECO:0000313" key="2">
    <source>
        <dbReference type="Proteomes" id="UP001153636"/>
    </source>
</evidence>
<accession>A0A9P0G980</accession>
<name>A0A9P0G980_9CUCU</name>
<protein>
    <submittedName>
        <fullName evidence="1">Uncharacterized protein</fullName>
    </submittedName>
</protein>
<reference evidence="1" key="1">
    <citation type="submission" date="2022-01" db="EMBL/GenBank/DDBJ databases">
        <authorList>
            <person name="King R."/>
        </authorList>
    </citation>
    <scope>NUCLEOTIDE SEQUENCE</scope>
</reference>
<dbReference type="AlphaFoldDB" id="A0A9P0G980"/>
<dbReference type="Proteomes" id="UP001153636">
    <property type="component" value="Chromosome 2"/>
</dbReference>
<keyword evidence="2" id="KW-1185">Reference proteome</keyword>
<sequence>MQYLNSLSSNDEQNAYLAGLMSLVPVQRRRNRQEEGNAMFHDNYFMYKVRNKGGDKAEEVNVCFKNFQSIHGISKGKVEYLQKNFKVTGTTGKDKHGEHSSSHGD</sequence>
<dbReference type="EMBL" id="OV651814">
    <property type="protein sequence ID" value="CAH1106909.1"/>
    <property type="molecule type" value="Genomic_DNA"/>
</dbReference>
<dbReference type="OrthoDB" id="10065911at2759"/>
<organism evidence="1 2">
    <name type="scientific">Psylliodes chrysocephalus</name>
    <dbReference type="NCBI Taxonomy" id="3402493"/>
    <lineage>
        <taxon>Eukaryota</taxon>
        <taxon>Metazoa</taxon>
        <taxon>Ecdysozoa</taxon>
        <taxon>Arthropoda</taxon>
        <taxon>Hexapoda</taxon>
        <taxon>Insecta</taxon>
        <taxon>Pterygota</taxon>
        <taxon>Neoptera</taxon>
        <taxon>Endopterygota</taxon>
        <taxon>Coleoptera</taxon>
        <taxon>Polyphaga</taxon>
        <taxon>Cucujiformia</taxon>
        <taxon>Chrysomeloidea</taxon>
        <taxon>Chrysomelidae</taxon>
        <taxon>Galerucinae</taxon>
        <taxon>Alticini</taxon>
        <taxon>Psylliodes</taxon>
    </lineage>
</organism>